<sequence>MQKQRRFSNVPLRLQAKMERCVQDVKKQGRTKEQAIAICFNSVVRGKDMSNARVKRKKSQRADLVALENIRKEARKLADEPLADLEAENLSEAEAQEALEAIAEETYSEDGKEFATKPHLMEVEVVGESMSHMPFGNAQSWDDLAEFREAQNTSQAVRQTEFEFRKMVNNILEDEALELDQKGDMIASLAEGFPEQVDQTAEDNKALEDDPGFADRVLAKIGVKQVTKREGGANFAASDFADVPDRTKPSTWKLRLAEGRSGNFTVAQVARAITALQPSGFRGQRVKIGTSKSSVVAKISAAINKASGASADQKKSLRERLAKVKSSGFIIEKDLQGNYRWFGWVSNKWRDRDTDAHPNGEILAEAAHKEFV</sequence>
<protein>
    <submittedName>
        <fullName evidence="2">Uncharacterized protein</fullName>
    </submittedName>
</protein>
<dbReference type="AlphaFoldDB" id="A0A0F9JHC4"/>
<evidence type="ECO:0000256" key="1">
    <source>
        <dbReference type="SAM" id="Coils"/>
    </source>
</evidence>
<evidence type="ECO:0000313" key="2">
    <source>
        <dbReference type="EMBL" id="KKM69254.1"/>
    </source>
</evidence>
<name>A0A0F9JHC4_9ZZZZ</name>
<comment type="caution">
    <text evidence="2">The sequence shown here is derived from an EMBL/GenBank/DDBJ whole genome shotgun (WGS) entry which is preliminary data.</text>
</comment>
<keyword evidence="1" id="KW-0175">Coiled coil</keyword>
<organism evidence="2">
    <name type="scientific">marine sediment metagenome</name>
    <dbReference type="NCBI Taxonomy" id="412755"/>
    <lineage>
        <taxon>unclassified sequences</taxon>
        <taxon>metagenomes</taxon>
        <taxon>ecological metagenomes</taxon>
    </lineage>
</organism>
<feature type="non-terminal residue" evidence="2">
    <location>
        <position position="372"/>
    </location>
</feature>
<reference evidence="2" key="1">
    <citation type="journal article" date="2015" name="Nature">
        <title>Complex archaea that bridge the gap between prokaryotes and eukaryotes.</title>
        <authorList>
            <person name="Spang A."/>
            <person name="Saw J.H."/>
            <person name="Jorgensen S.L."/>
            <person name="Zaremba-Niedzwiedzka K."/>
            <person name="Martijn J."/>
            <person name="Lind A.E."/>
            <person name="van Eijk R."/>
            <person name="Schleper C."/>
            <person name="Guy L."/>
            <person name="Ettema T.J."/>
        </authorList>
    </citation>
    <scope>NUCLEOTIDE SEQUENCE</scope>
</reference>
<feature type="coiled-coil region" evidence="1">
    <location>
        <begin position="57"/>
        <end position="105"/>
    </location>
</feature>
<dbReference type="EMBL" id="LAZR01010020">
    <property type="protein sequence ID" value="KKM69254.1"/>
    <property type="molecule type" value="Genomic_DNA"/>
</dbReference>
<proteinExistence type="predicted"/>
<gene>
    <name evidence="2" type="ORF">LCGC14_1452720</name>
</gene>
<accession>A0A0F9JHC4</accession>